<dbReference type="SUPFAM" id="SSF50969">
    <property type="entry name" value="YVTN repeat-like/Quinoprotein amine dehydrogenase"/>
    <property type="match status" value="1"/>
</dbReference>
<dbReference type="AlphaFoldDB" id="A0A9D5R8X1"/>
<evidence type="ECO:0000313" key="2">
    <source>
        <dbReference type="EMBL" id="MBE5039864.1"/>
    </source>
</evidence>
<dbReference type="Pfam" id="PF18975">
    <property type="entry name" value="DUF5711"/>
    <property type="match status" value="1"/>
</dbReference>
<dbReference type="InterPro" id="IPR011044">
    <property type="entry name" value="Quino_amine_DH_bsu"/>
</dbReference>
<evidence type="ECO:0000313" key="3">
    <source>
        <dbReference type="Proteomes" id="UP000806542"/>
    </source>
</evidence>
<dbReference type="RefSeq" id="WP_226392414.1">
    <property type="nucleotide sequence ID" value="NZ_JADCKB010000008.1"/>
</dbReference>
<dbReference type="EMBL" id="JADCKB010000008">
    <property type="protein sequence ID" value="MBE5039864.1"/>
    <property type="molecule type" value="Genomic_DNA"/>
</dbReference>
<gene>
    <name evidence="2" type="ORF">INF28_05225</name>
</gene>
<sequence length="391" mass="42643">MKINRNLPILKHPKQQLSVFFNTETSLALRKKRITFRPGRLILLLIAALLVLILLINLLMIPSHRPRSIDMDFETGGNYTLIPFGNNILLYNKQYIKTVNTRGETLWSLNLPLSQPIVETAGDYVLAADLAGNSFAGLFHGGEKLQEFSLGNDIISAKLNKDGDCAFATAADGYKGKVTVFDKKGKEIFSWNSGEGYIMDIALSDNGKHLAVAQLISTTDTASSRIQFIDLSRKKVVGTADREGTVVTELRFSGSRLLAVSDLELCGFSGSGRFQYSVSFAGKQPGKYDISSDDLLAFLTSDNRGNAVLELYDTAGKLKGSYHADSGISNLAVCGSTVIVSRQRDIMYINSRGKLKKTVSSPCDIKSLGVFGDQKTVLAAGSTSAYIVRMR</sequence>
<keyword evidence="1" id="KW-0812">Transmembrane</keyword>
<reference evidence="2" key="1">
    <citation type="submission" date="2020-10" db="EMBL/GenBank/DDBJ databases">
        <title>ChiBAC.</title>
        <authorList>
            <person name="Zenner C."/>
            <person name="Hitch T.C.A."/>
            <person name="Clavel T."/>
        </authorList>
    </citation>
    <scope>NUCLEOTIDE SEQUENCE</scope>
    <source>
        <strain evidence="2">DSM 107454</strain>
    </source>
</reference>
<dbReference type="InterPro" id="IPR043765">
    <property type="entry name" value="DUF5711"/>
</dbReference>
<feature type="transmembrane region" description="Helical" evidence="1">
    <location>
        <begin position="41"/>
        <end position="61"/>
    </location>
</feature>
<evidence type="ECO:0008006" key="4">
    <source>
        <dbReference type="Google" id="ProtNLM"/>
    </source>
</evidence>
<proteinExistence type="predicted"/>
<protein>
    <recommendedName>
        <fullName evidence="4">WD40 repeat domain-containing protein</fullName>
    </recommendedName>
</protein>
<keyword evidence="3" id="KW-1185">Reference proteome</keyword>
<name>A0A9D5R8X1_9FIRM</name>
<keyword evidence="1" id="KW-0472">Membrane</keyword>
<dbReference type="Proteomes" id="UP000806542">
    <property type="component" value="Unassembled WGS sequence"/>
</dbReference>
<keyword evidence="1" id="KW-1133">Transmembrane helix</keyword>
<evidence type="ECO:0000256" key="1">
    <source>
        <dbReference type="SAM" id="Phobius"/>
    </source>
</evidence>
<organism evidence="2 3">
    <name type="scientific">Ructibacterium gallinarum</name>
    <dbReference type="NCBI Taxonomy" id="2779355"/>
    <lineage>
        <taxon>Bacteria</taxon>
        <taxon>Bacillati</taxon>
        <taxon>Bacillota</taxon>
        <taxon>Clostridia</taxon>
        <taxon>Eubacteriales</taxon>
        <taxon>Oscillospiraceae</taxon>
        <taxon>Ructibacterium</taxon>
    </lineage>
</organism>
<dbReference type="Gene3D" id="2.130.10.10">
    <property type="entry name" value="YVTN repeat-like/Quinoprotein amine dehydrogenase"/>
    <property type="match status" value="1"/>
</dbReference>
<comment type="caution">
    <text evidence="2">The sequence shown here is derived from an EMBL/GenBank/DDBJ whole genome shotgun (WGS) entry which is preliminary data.</text>
</comment>
<dbReference type="InterPro" id="IPR015943">
    <property type="entry name" value="WD40/YVTN_repeat-like_dom_sf"/>
</dbReference>
<accession>A0A9D5R8X1</accession>